<gene>
    <name evidence="1" type="ORF">A3D65_04785</name>
</gene>
<dbReference type="STRING" id="1798661.A3D65_04785"/>
<protein>
    <submittedName>
        <fullName evidence="1">Uncharacterized protein</fullName>
    </submittedName>
</protein>
<proteinExistence type="predicted"/>
<dbReference type="EMBL" id="MHLL01000032">
    <property type="protein sequence ID" value="OGZ08543.1"/>
    <property type="molecule type" value="Genomic_DNA"/>
</dbReference>
<reference evidence="1 2" key="1">
    <citation type="journal article" date="2016" name="Nat. Commun.">
        <title>Thousands of microbial genomes shed light on interconnected biogeochemical processes in an aquifer system.</title>
        <authorList>
            <person name="Anantharaman K."/>
            <person name="Brown C.T."/>
            <person name="Hug L.A."/>
            <person name="Sharon I."/>
            <person name="Castelle C.J."/>
            <person name="Probst A.J."/>
            <person name="Thomas B.C."/>
            <person name="Singh A."/>
            <person name="Wilkins M.J."/>
            <person name="Karaoz U."/>
            <person name="Brodie E.L."/>
            <person name="Williams K.H."/>
            <person name="Hubbard S.S."/>
            <person name="Banfield J.F."/>
        </authorList>
    </citation>
    <scope>NUCLEOTIDE SEQUENCE [LARGE SCALE GENOMIC DNA]</scope>
</reference>
<accession>A0A1G2D4N2</accession>
<dbReference type="Proteomes" id="UP000177996">
    <property type="component" value="Unassembled WGS sequence"/>
</dbReference>
<dbReference type="AlphaFoldDB" id="A0A1G2D4N2"/>
<comment type="caution">
    <text evidence="1">The sequence shown here is derived from an EMBL/GenBank/DDBJ whole genome shotgun (WGS) entry which is preliminary data.</text>
</comment>
<name>A0A1G2D4N2_9BACT</name>
<evidence type="ECO:0000313" key="2">
    <source>
        <dbReference type="Proteomes" id="UP000177996"/>
    </source>
</evidence>
<organism evidence="1 2">
    <name type="scientific">Candidatus Lloydbacteria bacterium RIFCSPHIGHO2_02_FULL_50_13</name>
    <dbReference type="NCBI Taxonomy" id="1798661"/>
    <lineage>
        <taxon>Bacteria</taxon>
        <taxon>Candidatus Lloydiibacteriota</taxon>
    </lineage>
</organism>
<sequence length="223" mass="25263">MSDDKCDELITTEILVDDLDAKIRDIDKSIFAARRYSSPMVLRILRRGDECGAPRAPIHIGDCVSYLSVWVFKVRSLAGLANAPRTALDTYIIWTEPTSRWVEMILAGTMFSGGRVHAAIKEQWFLLSLALVRARIRSHPEWFPKAELRTCSALIKHRDLFAIAGDELSGPRKFLQEARLSEEKFLGDPAMIDIYWTLRLVAGALEQGMEYDQALAFLFSDEL</sequence>
<evidence type="ECO:0000313" key="1">
    <source>
        <dbReference type="EMBL" id="OGZ08543.1"/>
    </source>
</evidence>